<comment type="similarity">
    <text evidence="2">Belongs to the GtrA family.</text>
</comment>
<protein>
    <submittedName>
        <fullName evidence="8">GtrA family protein</fullName>
    </submittedName>
</protein>
<keyword evidence="3 6" id="KW-0812">Transmembrane</keyword>
<evidence type="ECO:0000259" key="7">
    <source>
        <dbReference type="Pfam" id="PF04138"/>
    </source>
</evidence>
<dbReference type="PANTHER" id="PTHR38459:SF1">
    <property type="entry name" value="PROPHAGE BACTOPRENOL-LINKED GLUCOSE TRANSLOCASE HOMOLOG"/>
    <property type="match status" value="1"/>
</dbReference>
<evidence type="ECO:0000313" key="9">
    <source>
        <dbReference type="Proteomes" id="UP001500466"/>
    </source>
</evidence>
<evidence type="ECO:0000256" key="6">
    <source>
        <dbReference type="SAM" id="Phobius"/>
    </source>
</evidence>
<reference evidence="9" key="1">
    <citation type="journal article" date="2019" name="Int. J. Syst. Evol. Microbiol.">
        <title>The Global Catalogue of Microorganisms (GCM) 10K type strain sequencing project: providing services to taxonomists for standard genome sequencing and annotation.</title>
        <authorList>
            <consortium name="The Broad Institute Genomics Platform"/>
            <consortium name="The Broad Institute Genome Sequencing Center for Infectious Disease"/>
            <person name="Wu L."/>
            <person name="Ma J."/>
        </authorList>
    </citation>
    <scope>NUCLEOTIDE SEQUENCE [LARGE SCALE GENOMIC DNA]</scope>
    <source>
        <strain evidence="9">JCM 17986</strain>
    </source>
</reference>
<keyword evidence="5 6" id="KW-0472">Membrane</keyword>
<dbReference type="InterPro" id="IPR007267">
    <property type="entry name" value="GtrA_DPMS_TM"/>
</dbReference>
<evidence type="ECO:0000256" key="5">
    <source>
        <dbReference type="ARBA" id="ARBA00023136"/>
    </source>
</evidence>
<dbReference type="PANTHER" id="PTHR38459">
    <property type="entry name" value="PROPHAGE BACTOPRENOL-LINKED GLUCOSE TRANSLOCASE HOMOLOG"/>
    <property type="match status" value="1"/>
</dbReference>
<dbReference type="EMBL" id="BAABHS010000009">
    <property type="protein sequence ID" value="GAA4964293.1"/>
    <property type="molecule type" value="Genomic_DNA"/>
</dbReference>
<dbReference type="Pfam" id="PF04138">
    <property type="entry name" value="GtrA_DPMS_TM"/>
    <property type="match status" value="1"/>
</dbReference>
<evidence type="ECO:0000256" key="4">
    <source>
        <dbReference type="ARBA" id="ARBA00022989"/>
    </source>
</evidence>
<comment type="subcellular location">
    <subcellularLocation>
        <location evidence="1">Membrane</location>
        <topology evidence="1">Multi-pass membrane protein</topology>
    </subcellularLocation>
</comment>
<dbReference type="Proteomes" id="UP001500466">
    <property type="component" value="Unassembled WGS sequence"/>
</dbReference>
<keyword evidence="9" id="KW-1185">Reference proteome</keyword>
<feature type="transmembrane region" description="Helical" evidence="6">
    <location>
        <begin position="83"/>
        <end position="108"/>
    </location>
</feature>
<evidence type="ECO:0000256" key="1">
    <source>
        <dbReference type="ARBA" id="ARBA00004141"/>
    </source>
</evidence>
<sequence>MTGPRAFYARFHHLVHETLKFGAVGGFGVVVNILVFNLCLNQLDLAPVRSSIISTAVAIVVNYVGNRFWAFRHRKSADQRREVLLFLLFSGVGMAIEAGAVAVSNYLLDYTTSKANNVAKYAFGLPLGTLFRFWSYRTWVFTGTHAAEIDREAAKLVEEESTKAS</sequence>
<comment type="caution">
    <text evidence="8">The sequence shown here is derived from an EMBL/GenBank/DDBJ whole genome shotgun (WGS) entry which is preliminary data.</text>
</comment>
<accession>A0ABP9H8Y1</accession>
<dbReference type="InterPro" id="IPR051401">
    <property type="entry name" value="GtrA_CellWall_Glycosyl"/>
</dbReference>
<name>A0ABP9H8Y1_9ACTN</name>
<feature type="transmembrane region" description="Helical" evidence="6">
    <location>
        <begin position="52"/>
        <end position="71"/>
    </location>
</feature>
<evidence type="ECO:0000256" key="2">
    <source>
        <dbReference type="ARBA" id="ARBA00009399"/>
    </source>
</evidence>
<gene>
    <name evidence="8" type="ORF">GCM10023205_30460</name>
</gene>
<keyword evidence="4 6" id="KW-1133">Transmembrane helix</keyword>
<evidence type="ECO:0000256" key="3">
    <source>
        <dbReference type="ARBA" id="ARBA00022692"/>
    </source>
</evidence>
<feature type="transmembrane region" description="Helical" evidence="6">
    <location>
        <begin position="21"/>
        <end position="40"/>
    </location>
</feature>
<organism evidence="8 9">
    <name type="scientific">Yinghuangia aomiensis</name>
    <dbReference type="NCBI Taxonomy" id="676205"/>
    <lineage>
        <taxon>Bacteria</taxon>
        <taxon>Bacillati</taxon>
        <taxon>Actinomycetota</taxon>
        <taxon>Actinomycetes</taxon>
        <taxon>Kitasatosporales</taxon>
        <taxon>Streptomycetaceae</taxon>
        <taxon>Yinghuangia</taxon>
    </lineage>
</organism>
<dbReference type="RefSeq" id="WP_345675985.1">
    <property type="nucleotide sequence ID" value="NZ_BAABHS010000009.1"/>
</dbReference>
<proteinExistence type="inferred from homology"/>
<feature type="domain" description="GtrA/DPMS transmembrane" evidence="7">
    <location>
        <begin position="20"/>
        <end position="141"/>
    </location>
</feature>
<evidence type="ECO:0000313" key="8">
    <source>
        <dbReference type="EMBL" id="GAA4964293.1"/>
    </source>
</evidence>